<dbReference type="PANTHER" id="PTHR38785:SF1">
    <property type="entry name" value="HOMOLOG OF VIRK"/>
    <property type="match status" value="1"/>
</dbReference>
<protein>
    <recommendedName>
        <fullName evidence="3">DUF535 domain-containing protein</fullName>
    </recommendedName>
</protein>
<evidence type="ECO:0000313" key="1">
    <source>
        <dbReference type="EMBL" id="ELR66588.1"/>
    </source>
</evidence>
<accession>L8JE90</accession>
<sequence length="306" mass="34884">MSIINYISSLPQLANKVHPNSRGINKIRKNARFCLWGLTYSKTLKTILEVFNDERLKPVLDNSPDIIEKPLKPYLCVNWSPTERARHLRDHYQFISETFGSHAAEVTSQTGITLLTFKDSNEAQYQIHLYCGASREGGLGIQLVNDKNQSVYSLAFNISGTEQRTMYIGMVQGPTPLISDRPMLIRTLTRSLHGLRTKALMIEVALILARIWGVAEVKGVSNKGHIYQALRYVGSKRKSVTFDYDDFWTEYGGEPISKYLFSVPVNPPRKDPSTLKKTKRRLYTKRYQWLADAEQAINDNLAVINK</sequence>
<name>L8JE90_9GAMM</name>
<dbReference type="PATRIC" id="fig|1056511.3.peg.1115"/>
<dbReference type="RefSeq" id="WP_007463359.1">
    <property type="nucleotide sequence ID" value="NZ_AMZO01000006.1"/>
</dbReference>
<dbReference type="Proteomes" id="UP000011134">
    <property type="component" value="Unassembled WGS sequence"/>
</dbReference>
<dbReference type="PANTHER" id="PTHR38785">
    <property type="entry name" value="HOMOLOG OF VIRK"/>
    <property type="match status" value="1"/>
</dbReference>
<reference evidence="1 2" key="1">
    <citation type="submission" date="2012-12" db="EMBL/GenBank/DDBJ databases">
        <title>Genome Assembly of Photobacterium sp. AK15.</title>
        <authorList>
            <person name="Khatri I."/>
            <person name="Vaidya B."/>
            <person name="Srinivas T.N.R."/>
            <person name="Subramanian S."/>
            <person name="Pinnaka A."/>
        </authorList>
    </citation>
    <scope>NUCLEOTIDE SEQUENCE [LARGE SCALE GENOMIC DNA]</scope>
    <source>
        <strain evidence="1 2">AK15</strain>
    </source>
</reference>
<organism evidence="1 2">
    <name type="scientific">Photobacterium marinum</name>
    <dbReference type="NCBI Taxonomy" id="1056511"/>
    <lineage>
        <taxon>Bacteria</taxon>
        <taxon>Pseudomonadati</taxon>
        <taxon>Pseudomonadota</taxon>
        <taxon>Gammaproteobacteria</taxon>
        <taxon>Vibrionales</taxon>
        <taxon>Vibrionaceae</taxon>
        <taxon>Photobacterium</taxon>
    </lineage>
</organism>
<gene>
    <name evidence="1" type="ORF">C942_04286</name>
</gene>
<keyword evidence="2" id="KW-1185">Reference proteome</keyword>
<dbReference type="Pfam" id="PF04393">
    <property type="entry name" value="DUF535"/>
    <property type="match status" value="1"/>
</dbReference>
<comment type="caution">
    <text evidence="1">The sequence shown here is derived from an EMBL/GenBank/DDBJ whole genome shotgun (WGS) entry which is preliminary data.</text>
</comment>
<evidence type="ECO:0000313" key="2">
    <source>
        <dbReference type="Proteomes" id="UP000011134"/>
    </source>
</evidence>
<evidence type="ECO:0008006" key="3">
    <source>
        <dbReference type="Google" id="ProtNLM"/>
    </source>
</evidence>
<proteinExistence type="predicted"/>
<dbReference type="InterPro" id="IPR007488">
    <property type="entry name" value="DUF535"/>
</dbReference>
<dbReference type="GO" id="GO:0006974">
    <property type="term" value="P:DNA damage response"/>
    <property type="evidence" value="ECO:0007669"/>
    <property type="project" value="TreeGrafter"/>
</dbReference>
<dbReference type="AlphaFoldDB" id="L8JE90"/>
<dbReference type="EMBL" id="AMZO01000006">
    <property type="protein sequence ID" value="ELR66588.1"/>
    <property type="molecule type" value="Genomic_DNA"/>
</dbReference>